<reference evidence="5" key="1">
    <citation type="submission" date="2024-06" db="EMBL/GenBank/DDBJ databases">
        <authorList>
            <person name="Ryan C."/>
        </authorList>
    </citation>
    <scope>NUCLEOTIDE SEQUENCE [LARGE SCALE GENOMIC DNA]</scope>
</reference>
<feature type="repeat" description="WD" evidence="3">
    <location>
        <begin position="122"/>
        <end position="153"/>
    </location>
</feature>
<dbReference type="Proteomes" id="UP001497457">
    <property type="component" value="Chromosome 17b"/>
</dbReference>
<dbReference type="InterPro" id="IPR015943">
    <property type="entry name" value="WD40/YVTN_repeat-like_dom_sf"/>
</dbReference>
<dbReference type="PROSITE" id="PS50294">
    <property type="entry name" value="WD_REPEATS_REGION"/>
    <property type="match status" value="2"/>
</dbReference>
<dbReference type="InterPro" id="IPR036322">
    <property type="entry name" value="WD40_repeat_dom_sf"/>
</dbReference>
<dbReference type="SUPFAM" id="SSF50978">
    <property type="entry name" value="WD40 repeat-like"/>
    <property type="match status" value="1"/>
</dbReference>
<sequence>MDRESEVVLVVCGEGCDAAPIFDINTGEEILRIHDCRAPPSGLACVAGCLLAASRPDKDQLVFGGAIYFWDINKLQETNKSCLGEAIGPIACSKDGIYLVGGTHSGNAYIWEVASGSLLKSWRAHKNALTCLAFSQDSSLIISGSEEGTVHVWCMISLFQVEEPQAHEAVKHYPDFYNTIEHEASITGILTILGGPCPMLITSSPDSSCKVSELLSGRLRMLTLFSPITTTDIDPLEQLMICGAIDAAKYVTGLNGTGMQYTTKMLSQDDCQVLCGHNAPISALAFCSEGAWLVSGSKDCTVVIWDIATWNVVRKLGNKMGEPVTNLLVMPKPEGSRVDTRNYLSLEIPKLEKKSKLTNETPIILLPSGFPKDADSAHTCFQSAELLSKQISDLEGKRTPEVIQMAVAMTVHEQTKDQNTVKELSSMNSVVQCKVLKMMQLRASLD</sequence>
<evidence type="ECO:0000313" key="4">
    <source>
        <dbReference type="EMBL" id="CAL4949540.1"/>
    </source>
</evidence>
<dbReference type="Pfam" id="PF00400">
    <property type="entry name" value="WD40"/>
    <property type="match status" value="2"/>
</dbReference>
<dbReference type="AlphaFoldDB" id="A0ABC8YT52"/>
<keyword evidence="5" id="KW-1185">Reference proteome</keyword>
<dbReference type="InterPro" id="IPR045227">
    <property type="entry name" value="WDR18/Ipi3/RID3"/>
</dbReference>
<dbReference type="InterPro" id="IPR019775">
    <property type="entry name" value="WD40_repeat_CS"/>
</dbReference>
<feature type="repeat" description="WD" evidence="3">
    <location>
        <begin position="274"/>
        <end position="315"/>
    </location>
</feature>
<evidence type="ECO:0000313" key="5">
    <source>
        <dbReference type="Proteomes" id="UP001497457"/>
    </source>
</evidence>
<keyword evidence="2" id="KW-0677">Repeat</keyword>
<evidence type="ECO:0000256" key="1">
    <source>
        <dbReference type="ARBA" id="ARBA00022574"/>
    </source>
</evidence>
<name>A0ABC8YT52_9POAL</name>
<dbReference type="PANTHER" id="PTHR18763:SF4">
    <property type="entry name" value="PROTEIN ROOT INITIATION DEFECTIVE 3-LIKE"/>
    <property type="match status" value="1"/>
</dbReference>
<evidence type="ECO:0000256" key="2">
    <source>
        <dbReference type="ARBA" id="ARBA00022737"/>
    </source>
</evidence>
<dbReference type="EMBL" id="OZ075127">
    <property type="protein sequence ID" value="CAL4949540.1"/>
    <property type="molecule type" value="Genomic_DNA"/>
</dbReference>
<dbReference type="Gene3D" id="2.130.10.10">
    <property type="entry name" value="YVTN repeat-like/Quinoprotein amine dehydrogenase"/>
    <property type="match status" value="2"/>
</dbReference>
<organism evidence="4 5">
    <name type="scientific">Urochloa decumbens</name>
    <dbReference type="NCBI Taxonomy" id="240449"/>
    <lineage>
        <taxon>Eukaryota</taxon>
        <taxon>Viridiplantae</taxon>
        <taxon>Streptophyta</taxon>
        <taxon>Embryophyta</taxon>
        <taxon>Tracheophyta</taxon>
        <taxon>Spermatophyta</taxon>
        <taxon>Magnoliopsida</taxon>
        <taxon>Liliopsida</taxon>
        <taxon>Poales</taxon>
        <taxon>Poaceae</taxon>
        <taxon>PACMAD clade</taxon>
        <taxon>Panicoideae</taxon>
        <taxon>Panicodae</taxon>
        <taxon>Paniceae</taxon>
        <taxon>Melinidinae</taxon>
        <taxon>Urochloa</taxon>
    </lineage>
</organism>
<reference evidence="4 5" key="2">
    <citation type="submission" date="2024-10" db="EMBL/GenBank/DDBJ databases">
        <authorList>
            <person name="Ryan C."/>
        </authorList>
    </citation>
    <scope>NUCLEOTIDE SEQUENCE [LARGE SCALE GENOMIC DNA]</scope>
</reference>
<keyword evidence="1 3" id="KW-0853">WD repeat</keyword>
<gene>
    <name evidence="4" type="ORF">URODEC1_LOCUS37987</name>
</gene>
<proteinExistence type="predicted"/>
<dbReference type="InterPro" id="IPR001680">
    <property type="entry name" value="WD40_rpt"/>
</dbReference>
<evidence type="ECO:0000256" key="3">
    <source>
        <dbReference type="PROSITE-ProRule" id="PRU00221"/>
    </source>
</evidence>
<dbReference type="PANTHER" id="PTHR18763">
    <property type="entry name" value="WD-REPEAT PROTEIN 18"/>
    <property type="match status" value="1"/>
</dbReference>
<dbReference type="PROSITE" id="PS00678">
    <property type="entry name" value="WD_REPEATS_1"/>
    <property type="match status" value="1"/>
</dbReference>
<accession>A0ABC8YT52</accession>
<protein>
    <submittedName>
        <fullName evidence="4">Uncharacterized protein</fullName>
    </submittedName>
</protein>
<dbReference type="PROSITE" id="PS50082">
    <property type="entry name" value="WD_REPEATS_2"/>
    <property type="match status" value="2"/>
</dbReference>
<dbReference type="SMART" id="SM00320">
    <property type="entry name" value="WD40"/>
    <property type="match status" value="4"/>
</dbReference>